<dbReference type="Proteomes" id="UP001337305">
    <property type="component" value="Unassembled WGS sequence"/>
</dbReference>
<accession>A0ABU7XYA2</accession>
<evidence type="ECO:0000313" key="3">
    <source>
        <dbReference type="Proteomes" id="UP001337305"/>
    </source>
</evidence>
<protein>
    <submittedName>
        <fullName evidence="2">Sensor histidine kinase</fullName>
    </submittedName>
</protein>
<dbReference type="InterPro" id="IPR050640">
    <property type="entry name" value="Bact_2-comp_sensor_kinase"/>
</dbReference>
<reference evidence="2 3" key="1">
    <citation type="submission" date="2022-09" db="EMBL/GenBank/DDBJ databases">
        <title>Genome sequencing of Flavivirga sp. MEBiC05379.</title>
        <authorList>
            <person name="Oh H.-M."/>
            <person name="Kwon K.K."/>
            <person name="Park M.J."/>
            <person name="Yang S.-H."/>
        </authorList>
    </citation>
    <scope>NUCLEOTIDE SEQUENCE [LARGE SCALE GENOMIC DNA]</scope>
    <source>
        <strain evidence="2 3">MEBiC05379</strain>
    </source>
</reference>
<dbReference type="RefSeq" id="WP_303307985.1">
    <property type="nucleotide sequence ID" value="NZ_JAODOP010000004.1"/>
</dbReference>
<name>A0ABU7XYA2_9FLAO</name>
<dbReference type="PANTHER" id="PTHR34220:SF7">
    <property type="entry name" value="SENSOR HISTIDINE KINASE YPDA"/>
    <property type="match status" value="1"/>
</dbReference>
<proteinExistence type="predicted"/>
<sequence length="247" mass="28715">MLFIKLLPFPEEMSSFKGRKSLPVVYSLMFLVLGTAIKIYEEWIRNDTVKKDIEAQKNVSELEALKNQINPHFLFNSLNSIYSLTVKNSNDAPEAVIMLSELMRYMLYTSNDDFVLLKEELTYIENYIKLQRLRIAKNENVKTNIHGTVSTQKIRPLLFISYIENAFKYGTDFNGNTEVKIDISVKDNELQFKCLNLIGNRTKNSENSGIGMQNTKDRLQLLYPEKYWLTTGENDDKFIVDLKLKLN</sequence>
<dbReference type="Pfam" id="PF06580">
    <property type="entry name" value="His_kinase"/>
    <property type="match status" value="1"/>
</dbReference>
<evidence type="ECO:0000259" key="1">
    <source>
        <dbReference type="Pfam" id="PF06580"/>
    </source>
</evidence>
<dbReference type="GO" id="GO:0016301">
    <property type="term" value="F:kinase activity"/>
    <property type="evidence" value="ECO:0007669"/>
    <property type="project" value="UniProtKB-KW"/>
</dbReference>
<comment type="caution">
    <text evidence="2">The sequence shown here is derived from an EMBL/GenBank/DDBJ whole genome shotgun (WGS) entry which is preliminary data.</text>
</comment>
<dbReference type="PANTHER" id="PTHR34220">
    <property type="entry name" value="SENSOR HISTIDINE KINASE YPDA"/>
    <property type="match status" value="1"/>
</dbReference>
<organism evidence="2 3">
    <name type="scientific">Flavivirga spongiicola</name>
    <dbReference type="NCBI Taxonomy" id="421621"/>
    <lineage>
        <taxon>Bacteria</taxon>
        <taxon>Pseudomonadati</taxon>
        <taxon>Bacteroidota</taxon>
        <taxon>Flavobacteriia</taxon>
        <taxon>Flavobacteriales</taxon>
        <taxon>Flavobacteriaceae</taxon>
        <taxon>Flavivirga</taxon>
    </lineage>
</organism>
<dbReference type="InterPro" id="IPR010559">
    <property type="entry name" value="Sig_transdc_His_kin_internal"/>
</dbReference>
<evidence type="ECO:0000313" key="2">
    <source>
        <dbReference type="EMBL" id="MEF3835705.1"/>
    </source>
</evidence>
<gene>
    <name evidence="2" type="ORF">N1F79_21450</name>
</gene>
<feature type="domain" description="Signal transduction histidine kinase internal region" evidence="1">
    <location>
        <begin position="60"/>
        <end position="136"/>
    </location>
</feature>
<keyword evidence="2" id="KW-0418">Kinase</keyword>
<dbReference type="EMBL" id="JAODOP010000004">
    <property type="protein sequence ID" value="MEF3835705.1"/>
    <property type="molecule type" value="Genomic_DNA"/>
</dbReference>
<keyword evidence="3" id="KW-1185">Reference proteome</keyword>
<keyword evidence="2" id="KW-0808">Transferase</keyword>